<evidence type="ECO:0000313" key="1">
    <source>
        <dbReference type="EMBL" id="KAF9792103.1"/>
    </source>
</evidence>
<reference evidence="1" key="1">
    <citation type="journal article" date="2020" name="Nat. Commun.">
        <title>Large-scale genome sequencing of mycorrhizal fungi provides insights into the early evolution of symbiotic traits.</title>
        <authorList>
            <person name="Miyauchi S."/>
            <person name="Kiss E."/>
            <person name="Kuo A."/>
            <person name="Drula E."/>
            <person name="Kohler A."/>
            <person name="Sanchez-Garcia M."/>
            <person name="Morin E."/>
            <person name="Andreopoulos B."/>
            <person name="Barry K.W."/>
            <person name="Bonito G."/>
            <person name="Buee M."/>
            <person name="Carver A."/>
            <person name="Chen C."/>
            <person name="Cichocki N."/>
            <person name="Clum A."/>
            <person name="Culley D."/>
            <person name="Crous P.W."/>
            <person name="Fauchery L."/>
            <person name="Girlanda M."/>
            <person name="Hayes R.D."/>
            <person name="Keri Z."/>
            <person name="LaButti K."/>
            <person name="Lipzen A."/>
            <person name="Lombard V."/>
            <person name="Magnuson J."/>
            <person name="Maillard F."/>
            <person name="Murat C."/>
            <person name="Nolan M."/>
            <person name="Ohm R.A."/>
            <person name="Pangilinan J."/>
            <person name="Pereira M.F."/>
            <person name="Perotto S."/>
            <person name="Peter M."/>
            <person name="Pfister S."/>
            <person name="Riley R."/>
            <person name="Sitrit Y."/>
            <person name="Stielow J.B."/>
            <person name="Szollosi G."/>
            <person name="Zifcakova L."/>
            <person name="Stursova M."/>
            <person name="Spatafora J.W."/>
            <person name="Tedersoo L."/>
            <person name="Vaario L.M."/>
            <person name="Yamada A."/>
            <person name="Yan M."/>
            <person name="Wang P."/>
            <person name="Xu J."/>
            <person name="Bruns T."/>
            <person name="Baldrian P."/>
            <person name="Vilgalys R."/>
            <person name="Dunand C."/>
            <person name="Henrissat B."/>
            <person name="Grigoriev I.V."/>
            <person name="Hibbett D."/>
            <person name="Nagy L.G."/>
            <person name="Martin F.M."/>
        </authorList>
    </citation>
    <scope>NUCLEOTIDE SEQUENCE</scope>
    <source>
        <strain evidence="1">UH-Tt-Lm1</strain>
    </source>
</reference>
<name>A0A9P6HP38_9AGAM</name>
<accession>A0A9P6HP38</accession>
<keyword evidence="2" id="KW-1185">Reference proteome</keyword>
<sequence length="107" mass="11855">MSPVIIFLSDGECDVSDATVRSNSLRLTSHRKPLSLHTVSFEPSNETLRRMAQISRELEATAPSDPLLPPMSSPPMQLHHLIPQVRLAETFLGLANSPRKTRGSLIR</sequence>
<proteinExistence type="predicted"/>
<gene>
    <name evidence="1" type="ORF">BJ322DRAFT_995977</name>
</gene>
<dbReference type="OrthoDB" id="2343366at2759"/>
<dbReference type="AlphaFoldDB" id="A0A9P6HP38"/>
<dbReference type="EMBL" id="WIUZ02000001">
    <property type="protein sequence ID" value="KAF9792103.1"/>
    <property type="molecule type" value="Genomic_DNA"/>
</dbReference>
<evidence type="ECO:0000313" key="2">
    <source>
        <dbReference type="Proteomes" id="UP000736335"/>
    </source>
</evidence>
<dbReference type="Proteomes" id="UP000736335">
    <property type="component" value="Unassembled WGS sequence"/>
</dbReference>
<reference evidence="1" key="2">
    <citation type="submission" date="2020-11" db="EMBL/GenBank/DDBJ databases">
        <authorList>
            <consortium name="DOE Joint Genome Institute"/>
            <person name="Kuo A."/>
            <person name="Miyauchi S."/>
            <person name="Kiss E."/>
            <person name="Drula E."/>
            <person name="Kohler A."/>
            <person name="Sanchez-Garcia M."/>
            <person name="Andreopoulos B."/>
            <person name="Barry K.W."/>
            <person name="Bonito G."/>
            <person name="Buee M."/>
            <person name="Carver A."/>
            <person name="Chen C."/>
            <person name="Cichocki N."/>
            <person name="Clum A."/>
            <person name="Culley D."/>
            <person name="Crous P.W."/>
            <person name="Fauchery L."/>
            <person name="Girlanda M."/>
            <person name="Hayes R."/>
            <person name="Keri Z."/>
            <person name="Labutti K."/>
            <person name="Lipzen A."/>
            <person name="Lombard V."/>
            <person name="Magnuson J."/>
            <person name="Maillard F."/>
            <person name="Morin E."/>
            <person name="Murat C."/>
            <person name="Nolan M."/>
            <person name="Ohm R."/>
            <person name="Pangilinan J."/>
            <person name="Pereira M."/>
            <person name="Perotto S."/>
            <person name="Peter M."/>
            <person name="Riley R."/>
            <person name="Sitrit Y."/>
            <person name="Stielow B."/>
            <person name="Szollosi G."/>
            <person name="Zifcakova L."/>
            <person name="Stursova M."/>
            <person name="Spatafora J.W."/>
            <person name="Tedersoo L."/>
            <person name="Vaario L.-M."/>
            <person name="Yamada A."/>
            <person name="Yan M."/>
            <person name="Wang P."/>
            <person name="Xu J."/>
            <person name="Bruns T."/>
            <person name="Baldrian P."/>
            <person name="Vilgalys R."/>
            <person name="Henrissat B."/>
            <person name="Grigoriev I.V."/>
            <person name="Hibbett D."/>
            <person name="Nagy L.G."/>
            <person name="Martin F.M."/>
        </authorList>
    </citation>
    <scope>NUCLEOTIDE SEQUENCE</scope>
    <source>
        <strain evidence="1">UH-Tt-Lm1</strain>
    </source>
</reference>
<protein>
    <submittedName>
        <fullName evidence="1">Uncharacterized protein</fullName>
    </submittedName>
</protein>
<organism evidence="1 2">
    <name type="scientific">Thelephora terrestris</name>
    <dbReference type="NCBI Taxonomy" id="56493"/>
    <lineage>
        <taxon>Eukaryota</taxon>
        <taxon>Fungi</taxon>
        <taxon>Dikarya</taxon>
        <taxon>Basidiomycota</taxon>
        <taxon>Agaricomycotina</taxon>
        <taxon>Agaricomycetes</taxon>
        <taxon>Thelephorales</taxon>
        <taxon>Thelephoraceae</taxon>
        <taxon>Thelephora</taxon>
    </lineage>
</organism>
<comment type="caution">
    <text evidence="1">The sequence shown here is derived from an EMBL/GenBank/DDBJ whole genome shotgun (WGS) entry which is preliminary data.</text>
</comment>